<dbReference type="RefSeq" id="WP_126995415.1">
    <property type="nucleotide sequence ID" value="NZ_JBNPXW010000002.1"/>
</dbReference>
<accession>A0A433JEA1</accession>
<dbReference type="EMBL" id="RZIJ01000002">
    <property type="protein sequence ID" value="RUQ75232.1"/>
    <property type="molecule type" value="Genomic_DNA"/>
</dbReference>
<comment type="caution">
    <text evidence="1">The sequence shown here is derived from an EMBL/GenBank/DDBJ whole genome shotgun (WGS) entry which is preliminary data.</text>
</comment>
<proteinExistence type="predicted"/>
<dbReference type="InterPro" id="IPR025534">
    <property type="entry name" value="DUF4420"/>
</dbReference>
<dbReference type="Proteomes" id="UP000280346">
    <property type="component" value="Unassembled WGS sequence"/>
</dbReference>
<evidence type="ECO:0000313" key="2">
    <source>
        <dbReference type="Proteomes" id="UP000280346"/>
    </source>
</evidence>
<name>A0A433JEA1_9PROT</name>
<reference evidence="1 2" key="1">
    <citation type="submission" date="2018-12" db="EMBL/GenBank/DDBJ databases">
        <authorList>
            <person name="Yang Y."/>
        </authorList>
    </citation>
    <scope>NUCLEOTIDE SEQUENCE [LARGE SCALE GENOMIC DNA]</scope>
    <source>
        <strain evidence="1 2">GSF71</strain>
    </source>
</reference>
<dbReference type="Pfam" id="PF14390">
    <property type="entry name" value="DUF4420"/>
    <property type="match status" value="1"/>
</dbReference>
<evidence type="ECO:0000313" key="1">
    <source>
        <dbReference type="EMBL" id="RUQ75232.1"/>
    </source>
</evidence>
<protein>
    <submittedName>
        <fullName evidence="1">PD-(D/E)XK motif protein</fullName>
    </submittedName>
</protein>
<gene>
    <name evidence="1" type="ORF">EJ913_05130</name>
</gene>
<sequence>MSDLHFEALRVDLEALRVPQGHVRNLRWLTTTLAIARTTAGDYEIFIRGPEIRASSPLVRRHLQHSNWRPEAGGEPFPASRIVLPSAPHFASIAALIAIELLRAGITDPQGVQAAFTDVEPIIEIVIRRGALAENIIIGLIGELTLLRHLILVRRNRLTTMMRCLDFWQGWQEAGRDFQIGNHSIEVKTTQASSSIHEFSGLHQLEPKLLASGAMEQLHLMSVGLAVSTTMGETLPSMVSSIATLLSHAGAGAEVADEFLRRVSLYGNQSGAGYIHATMQDWGAYGMRYSHTFLPRLYRLDDPAMRLLERDLLAQTFVQPEGLSFRMHIPEQVSTFNPSTNWESELDEMDRTNIPVGSTPFS</sequence>
<dbReference type="AlphaFoldDB" id="A0A433JEA1"/>
<dbReference type="OrthoDB" id="7871105at2"/>
<organism evidence="1 2">
    <name type="scientific">Azospirillum doebereinerae</name>
    <dbReference type="NCBI Taxonomy" id="92933"/>
    <lineage>
        <taxon>Bacteria</taxon>
        <taxon>Pseudomonadati</taxon>
        <taxon>Pseudomonadota</taxon>
        <taxon>Alphaproteobacteria</taxon>
        <taxon>Rhodospirillales</taxon>
        <taxon>Azospirillaceae</taxon>
        <taxon>Azospirillum</taxon>
    </lineage>
</organism>
<keyword evidence="2" id="KW-1185">Reference proteome</keyword>